<gene>
    <name evidence="1" type="ORF">PQQ21_000320</name>
</gene>
<accession>A0AAI9HD44</accession>
<evidence type="ECO:0000313" key="1">
    <source>
        <dbReference type="EMBL" id="EMN4143130.1"/>
    </source>
</evidence>
<dbReference type="SUPFAM" id="SSF53756">
    <property type="entry name" value="UDP-Glycosyltransferase/glycogen phosphorylase"/>
    <property type="match status" value="1"/>
</dbReference>
<reference evidence="1" key="1">
    <citation type="submission" date="2024-02" db="EMBL/GenBank/DDBJ databases">
        <authorList>
            <consortium name="Clinical and Environmental Microbiology Branch: Whole genome sequencing antimicrobial resistance pathogens in the healthcare setting"/>
        </authorList>
    </citation>
    <scope>NUCLEOTIDE SEQUENCE</scope>
    <source>
        <strain evidence="1">2023GN-00102</strain>
    </source>
</reference>
<dbReference type="AlphaFoldDB" id="A0AAI9HD44"/>
<proteinExistence type="predicted"/>
<sequence length="386" mass="44566">MEHKIFHLCSGIRPGGGPAGYLYNLHQSSKSIHANFIVDDSNESKIRSNTAYNKIKKIPHFLLKNLLCIKYIISLLGLKATSGEGNVNYYKYVLCHTAPVAARILKRYKKDKVKIGFMPHGPVSYTVETLDDIEAKYGALLFRFVYSRIMSYLENRIFYLADFIVVAAKEGLESYSDIKVRFEHKLFEVTSGLPPLMCDIPQNEIRERLDIPRDKFVVGFFGRYNYHKGYDYFYDELEFTKNENILFISAGIGPITKEERTNYKNYGWRTDVNELIYACDIVVIPNRHTYFDLLPLECLSLSRPVAVSFIGGNKKLCDLTQAAIPFNLEKGELSNLLKKLSSDKIYYDRFNKNAKTSYEQVFTSAKFVEGHNNLFLSLEDYFFKEK</sequence>
<dbReference type="EMBL" id="ABKLER030000001">
    <property type="protein sequence ID" value="EMN4143130.1"/>
    <property type="molecule type" value="Genomic_DNA"/>
</dbReference>
<protein>
    <submittedName>
        <fullName evidence="1">Glycosyltransferase family 4 protein</fullName>
    </submittedName>
</protein>
<organism evidence="1">
    <name type="scientific">Citrobacter freundii</name>
    <dbReference type="NCBI Taxonomy" id="546"/>
    <lineage>
        <taxon>Bacteria</taxon>
        <taxon>Pseudomonadati</taxon>
        <taxon>Pseudomonadota</taxon>
        <taxon>Gammaproteobacteria</taxon>
        <taxon>Enterobacterales</taxon>
        <taxon>Enterobacteriaceae</taxon>
        <taxon>Citrobacter</taxon>
        <taxon>Citrobacter freundii complex</taxon>
    </lineage>
</organism>
<name>A0AAI9HD44_CITFR</name>
<dbReference type="Pfam" id="PF13692">
    <property type="entry name" value="Glyco_trans_1_4"/>
    <property type="match status" value="1"/>
</dbReference>
<comment type="caution">
    <text evidence="1">The sequence shown here is derived from an EMBL/GenBank/DDBJ whole genome shotgun (WGS) entry which is preliminary data.</text>
</comment>
<dbReference type="Gene3D" id="3.40.50.2000">
    <property type="entry name" value="Glycogen Phosphorylase B"/>
    <property type="match status" value="1"/>
</dbReference>
<dbReference type="RefSeq" id="WP_234113333.1">
    <property type="nucleotide sequence ID" value="NZ_CP142904.1"/>
</dbReference>